<protein>
    <recommendedName>
        <fullName evidence="3">RNA polymerase alpha subunit C-terminal domain-containing protein</fullName>
    </recommendedName>
</protein>
<accession>A0A0X4ESZ7</accession>
<dbReference type="OrthoDB" id="7788065at2"/>
<dbReference type="InterPro" id="IPR010995">
    <property type="entry name" value="DNA_repair_Rad51/TF_NusA_a-hlx"/>
</dbReference>
<sequence length="536" mass="60731">MADFFFRTEDIRPDEVLNYFVETSKDRQVVDALKNRNPVVLVGSRGVGKSFLLRVAQKELMDSFEDDRVFPVYISFVRSSLLHSPDPNQFKHWMLARICSSIVRGLTRAGLLGGVPNSINLLAGGMVTSNIEQTKVEQIANSYETSWKSPNSNVDSDGLPTVDEFKEALEDLSEFLNIARFSLLFDEAAHIFLPEQQRQFFTLFRDLRAHFITCNAAVYPGVTTFGETFQPVHDATMLTIDRDILSNDYVENMREIVEKQSDSGTLTNIAQNGRNFATLAYASTGNPRLLLKTIAKCPKVNSQQVNETIREFYRTDIWSEHSTLSEKYLGHKPLIDWGREFIESRVIPDIKAKNDQYLLSDKNTSAFFWVHRDAPEIIKESLRVLAYTGIVIEHATGIKATRAEVGTRYIINLGCIFALEATPTTSSFEIARELTPKRMTEYGLNHPSFRSLIDQAPLITDESMTITLNIQLDRPSTVLDLTPWQLEKLRELGLHTVREVLDATEEKLKEANYVGDVRARRMRNAAVAAVLEYLSG</sequence>
<dbReference type="Proteomes" id="UP000064715">
    <property type="component" value="Unassembled WGS sequence"/>
</dbReference>
<evidence type="ECO:0000313" key="1">
    <source>
        <dbReference type="EMBL" id="KUQ84798.1"/>
    </source>
</evidence>
<dbReference type="AlphaFoldDB" id="A0A0X4ESZ7"/>
<dbReference type="EMBL" id="LRCR01000010">
    <property type="protein sequence ID" value="KUQ84798.1"/>
    <property type="molecule type" value="Genomic_DNA"/>
</dbReference>
<dbReference type="Gene3D" id="3.40.50.300">
    <property type="entry name" value="P-loop containing nucleotide triphosphate hydrolases"/>
    <property type="match status" value="1"/>
</dbReference>
<dbReference type="InterPro" id="IPR056955">
    <property type="entry name" value="ORC-CDC6-like"/>
</dbReference>
<dbReference type="Gene3D" id="1.10.150.20">
    <property type="entry name" value="5' to 3' exonuclease, C-terminal subdomain"/>
    <property type="match status" value="1"/>
</dbReference>
<dbReference type="RefSeq" id="WP_059310869.1">
    <property type="nucleotide sequence ID" value="NZ_LRCR01000010.1"/>
</dbReference>
<dbReference type="InterPro" id="IPR027417">
    <property type="entry name" value="P-loop_NTPase"/>
</dbReference>
<reference evidence="2" key="1">
    <citation type="submission" date="2016-01" db="EMBL/GenBank/DDBJ databases">
        <title>WGS of SAMN04407783.</title>
        <authorList>
            <person name="Adams M."/>
            <person name="Sutton G."/>
            <person name="Nelson K."/>
            <person name="Thaden J."/>
            <person name="Fowler V."/>
            <person name="Mccorrison J."/>
            <person name="Sanka R."/>
            <person name="Brinkac L."/>
            <person name="Nierman W."/>
        </authorList>
    </citation>
    <scope>NUCLEOTIDE SEQUENCE [LARGE SCALE GENOMIC DNA]</scope>
    <source>
        <strain evidence="2">GN04363</strain>
    </source>
</reference>
<dbReference type="SUPFAM" id="SSF52540">
    <property type="entry name" value="P-loop containing nucleoside triphosphate hydrolases"/>
    <property type="match status" value="1"/>
</dbReference>
<proteinExistence type="predicted"/>
<gene>
    <name evidence="1" type="ORF">AWI28_15025</name>
</gene>
<keyword evidence="2" id="KW-1185">Reference proteome</keyword>
<organism evidence="1 2">
    <name type="scientific">Enterobacter genomosp. O</name>
    <dbReference type="NCBI Taxonomy" id="2364150"/>
    <lineage>
        <taxon>Bacteria</taxon>
        <taxon>Pseudomonadati</taxon>
        <taxon>Pseudomonadota</taxon>
        <taxon>Gammaproteobacteria</taxon>
        <taxon>Enterobacterales</taxon>
        <taxon>Enterobacteriaceae</taxon>
        <taxon>Enterobacter</taxon>
        <taxon>Enterobacter cloacae complex</taxon>
        <taxon>Enterobacter cloacae complex clade O</taxon>
    </lineage>
</organism>
<dbReference type="SUPFAM" id="SSF47794">
    <property type="entry name" value="Rad51 N-terminal domain-like"/>
    <property type="match status" value="1"/>
</dbReference>
<evidence type="ECO:0008006" key="3">
    <source>
        <dbReference type="Google" id="ProtNLM"/>
    </source>
</evidence>
<name>A0A0X4ESZ7_9ENTR</name>
<dbReference type="GO" id="GO:0000166">
    <property type="term" value="F:nucleotide binding"/>
    <property type="evidence" value="ECO:0007669"/>
    <property type="project" value="InterPro"/>
</dbReference>
<comment type="caution">
    <text evidence="1">The sequence shown here is derived from an EMBL/GenBank/DDBJ whole genome shotgun (WGS) entry which is preliminary data.</text>
</comment>
<evidence type="ECO:0000313" key="2">
    <source>
        <dbReference type="Proteomes" id="UP000064715"/>
    </source>
</evidence>
<dbReference type="Pfam" id="PF24389">
    <property type="entry name" value="ORC-CDC6-like"/>
    <property type="match status" value="1"/>
</dbReference>